<dbReference type="GO" id="GO:0003899">
    <property type="term" value="F:DNA-directed RNA polymerase activity"/>
    <property type="evidence" value="ECO:0007669"/>
    <property type="project" value="InterPro"/>
</dbReference>
<dbReference type="Gene3D" id="3.90.1100.10">
    <property type="match status" value="1"/>
</dbReference>
<evidence type="ECO:0000313" key="1">
    <source>
        <dbReference type="EMBL" id="XBT18117.1"/>
    </source>
</evidence>
<dbReference type="InterPro" id="IPR037034">
    <property type="entry name" value="RNA_pol_Rpb2_2_sf"/>
</dbReference>
<dbReference type="AlphaFoldDB" id="A0AAU7QQ74"/>
<dbReference type="EMBL" id="CP157893">
    <property type="protein sequence ID" value="XBT18117.1"/>
    <property type="molecule type" value="Genomic_DNA"/>
</dbReference>
<sequence>MNKFIKLNNKSYLKCKNLLFIQINEFKKFLTLSFKNRKKVKLYHLLKNFFPVYNNKNTIIINYIDYFINKPIYSIKKCLLNNLTYEVDIKILLHIYSQKHNINKYKIVYLTKCPLMTKYGSFIFNGSERVVVSQLYRPNNIFFYKKPYKNYKYYSVKIIPKRGIWIDMYINEYKIFYFIIDKKKKIYITTFLRFLGYKNNKDILKLFKIIKKKKITKIKKKKIIIYDNINNKLLFINSKKKININKKFVYLINDNKYKKYFPIINTLLKEKIFDYKKIINTLYNT</sequence>
<dbReference type="Gene3D" id="3.90.1110.10">
    <property type="entry name" value="RNA polymerase Rpb2, domain 2"/>
    <property type="match status" value="1"/>
</dbReference>
<name>A0AAU7QQ74_9FLAO</name>
<evidence type="ECO:0008006" key="2">
    <source>
        <dbReference type="Google" id="ProtNLM"/>
    </source>
</evidence>
<dbReference type="GO" id="GO:0003677">
    <property type="term" value="F:DNA binding"/>
    <property type="evidence" value="ECO:0007669"/>
    <property type="project" value="InterPro"/>
</dbReference>
<organism evidence="1">
    <name type="scientific">Candidatus Shikimatogenerans sp. Tser</name>
    <dbReference type="NCBI Taxonomy" id="3158568"/>
    <lineage>
        <taxon>Bacteria</taxon>
        <taxon>Pseudomonadati</taxon>
        <taxon>Bacteroidota</taxon>
        <taxon>Flavobacteriia</taxon>
        <taxon>Flavobacteriales</taxon>
        <taxon>Candidatus Shikimatogenerans</taxon>
    </lineage>
</organism>
<protein>
    <recommendedName>
        <fullName evidence="2">DNA-directed RNA polymerase</fullName>
    </recommendedName>
</protein>
<accession>A0AAU7QQ74</accession>
<dbReference type="GO" id="GO:0006351">
    <property type="term" value="P:DNA-templated transcription"/>
    <property type="evidence" value="ECO:0007669"/>
    <property type="project" value="InterPro"/>
</dbReference>
<proteinExistence type="predicted"/>
<gene>
    <name evidence="1" type="ORF">ABNO52_00620</name>
</gene>
<dbReference type="SUPFAM" id="SSF64484">
    <property type="entry name" value="beta and beta-prime subunits of DNA dependent RNA-polymerase"/>
    <property type="match status" value="1"/>
</dbReference>
<reference evidence="1" key="1">
    <citation type="submission" date="2024-06" db="EMBL/GenBank/DDBJ databases">
        <title>Diversity, functionality, and evolutionary history of bacterial symbionts in false click beetles (Coleoptera, Throscidae).</title>
        <authorList>
            <person name="Wierz J.C."/>
            <person name="Malm H."/>
            <person name="Kaltenpoth M."/>
            <person name="Engl T."/>
        </authorList>
    </citation>
    <scope>NUCLEOTIDE SEQUENCE</scope>
    <source>
        <strain evidence="1">Tser</strain>
    </source>
</reference>